<feature type="region of interest" description="Disordered" evidence="1">
    <location>
        <begin position="1"/>
        <end position="40"/>
    </location>
</feature>
<dbReference type="Proteomes" id="UP001431572">
    <property type="component" value="Chromosome 1"/>
</dbReference>
<protein>
    <submittedName>
        <fullName evidence="4">Class I SAM-dependent methyltransferase</fullName>
    </submittedName>
    <submittedName>
        <fullName evidence="3">Methyltransferase domain-containing protein</fullName>
    </submittedName>
</protein>
<dbReference type="Proteomes" id="UP000521676">
    <property type="component" value="Unassembled WGS sequence"/>
</dbReference>
<dbReference type="CDD" id="cd02440">
    <property type="entry name" value="AdoMet_MTases"/>
    <property type="match status" value="1"/>
</dbReference>
<dbReference type="PANTHER" id="PTHR44068">
    <property type="entry name" value="ZGC:194242"/>
    <property type="match status" value="1"/>
</dbReference>
<accession>A0A8T7LW50</accession>
<dbReference type="EMBL" id="JACATZ010000001">
    <property type="protein sequence ID" value="NWJ46214.1"/>
    <property type="molecule type" value="Genomic_DNA"/>
</dbReference>
<dbReference type="Gene3D" id="3.40.50.150">
    <property type="entry name" value="Vaccinia Virus protein VP39"/>
    <property type="match status" value="1"/>
</dbReference>
<evidence type="ECO:0000313" key="4">
    <source>
        <dbReference type="EMBL" id="WJW65590.1"/>
    </source>
</evidence>
<dbReference type="GO" id="GO:0032259">
    <property type="term" value="P:methylation"/>
    <property type="evidence" value="ECO:0007669"/>
    <property type="project" value="UniProtKB-KW"/>
</dbReference>
<keyword evidence="6" id="KW-1185">Reference proteome</keyword>
<proteinExistence type="predicted"/>
<dbReference type="PANTHER" id="PTHR44068:SF11">
    <property type="entry name" value="GERANYL DIPHOSPHATE 2-C-METHYLTRANSFERASE"/>
    <property type="match status" value="1"/>
</dbReference>
<dbReference type="GO" id="GO:0008168">
    <property type="term" value="F:methyltransferase activity"/>
    <property type="evidence" value="ECO:0007669"/>
    <property type="project" value="UniProtKB-KW"/>
</dbReference>
<dbReference type="InterPro" id="IPR050447">
    <property type="entry name" value="Erg6_SMT_methyltransf"/>
</dbReference>
<reference evidence="3 5" key="1">
    <citation type="submission" date="2020-06" db="EMBL/GenBank/DDBJ databases">
        <title>Anoxygenic phototrophic Chloroflexota member uses a Type I reaction center.</title>
        <authorList>
            <person name="Tsuji J.M."/>
            <person name="Shaw N.A."/>
            <person name="Nagashima S."/>
            <person name="Venkiteswaran J."/>
            <person name="Schiff S.L."/>
            <person name="Hanada S."/>
            <person name="Tank M."/>
            <person name="Neufeld J.D."/>
        </authorList>
    </citation>
    <scope>NUCLEOTIDE SEQUENCE [LARGE SCALE GENOMIC DNA]</scope>
    <source>
        <strain evidence="3">L227-S17</strain>
    </source>
</reference>
<evidence type="ECO:0000259" key="2">
    <source>
        <dbReference type="Pfam" id="PF13847"/>
    </source>
</evidence>
<dbReference type="Pfam" id="PF13847">
    <property type="entry name" value="Methyltransf_31"/>
    <property type="match status" value="1"/>
</dbReference>
<dbReference type="EMBL" id="CP128399">
    <property type="protein sequence ID" value="WJW65590.1"/>
    <property type="molecule type" value="Genomic_DNA"/>
</dbReference>
<evidence type="ECO:0000313" key="5">
    <source>
        <dbReference type="Proteomes" id="UP000521676"/>
    </source>
</evidence>
<dbReference type="InterPro" id="IPR025714">
    <property type="entry name" value="Methyltranfer_dom"/>
</dbReference>
<reference evidence="4" key="2">
    <citation type="journal article" date="2024" name="Nature">
        <title>Anoxygenic phototroph of the Chloroflexota uses a type I reaction centre.</title>
        <authorList>
            <person name="Tsuji J.M."/>
            <person name="Shaw N.A."/>
            <person name="Nagashima S."/>
            <person name="Venkiteswaran J.J."/>
            <person name="Schiff S.L."/>
            <person name="Watanabe T."/>
            <person name="Fukui M."/>
            <person name="Hanada S."/>
            <person name="Tank M."/>
            <person name="Neufeld J.D."/>
        </authorList>
    </citation>
    <scope>NUCLEOTIDE SEQUENCE</scope>
    <source>
        <strain evidence="4">L227-S17</strain>
    </source>
</reference>
<dbReference type="SUPFAM" id="SSF53335">
    <property type="entry name" value="S-adenosyl-L-methionine-dependent methyltransferases"/>
    <property type="match status" value="1"/>
</dbReference>
<keyword evidence="3" id="KW-0489">Methyltransferase</keyword>
<dbReference type="InterPro" id="IPR029063">
    <property type="entry name" value="SAM-dependent_MTases_sf"/>
</dbReference>
<keyword evidence="3" id="KW-0808">Transferase</keyword>
<sequence>MSSEEVPTHVEKNEINASFVRHTPSRHPSADSGNVSNRLTDLPRDLEPIRHHWEQRGRKYGLSPSASWVDETMLQREGLVLARYINDDDTVLDAGCANGYTTLQLARMRQIRITGIDYAPSMIEHANVNLSRAGHIKGAAFFKVNNFLKLDFADNTFDKVYTKRTLINLGSPIYQKAAILEAHRVLKPGGLFMVSEVTVQSSEKLNRLRQKLGLEAMSPLWHNCYLDEPEILRFIEPYFEVKRIKHFSSTYYVLTWAIYPFFVRNGQRNYRGFLHRVSALLPQIGDYGLQKLYVLKKRSR</sequence>
<feature type="domain" description="Methyltransferase" evidence="2">
    <location>
        <begin position="86"/>
        <end position="200"/>
    </location>
</feature>
<name>A0A8T7LW50_9CHLR</name>
<dbReference type="AlphaFoldDB" id="A0A8T7LW50"/>
<dbReference type="RefSeq" id="WP_341467476.1">
    <property type="nucleotide sequence ID" value="NZ_CP128399.1"/>
</dbReference>
<feature type="compositionally biased region" description="Basic and acidic residues" evidence="1">
    <location>
        <begin position="1"/>
        <end position="14"/>
    </location>
</feature>
<evidence type="ECO:0000313" key="3">
    <source>
        <dbReference type="EMBL" id="NWJ46214.1"/>
    </source>
</evidence>
<gene>
    <name evidence="3" type="ORF">HXX08_10070</name>
    <name evidence="4" type="ORF">OZ401_001358</name>
</gene>
<evidence type="ECO:0000313" key="6">
    <source>
        <dbReference type="Proteomes" id="UP001431572"/>
    </source>
</evidence>
<organism evidence="3 5">
    <name type="scientific">Candidatus Chlorohelix allophototropha</name>
    <dbReference type="NCBI Taxonomy" id="3003348"/>
    <lineage>
        <taxon>Bacteria</taxon>
        <taxon>Bacillati</taxon>
        <taxon>Chloroflexota</taxon>
        <taxon>Chloroflexia</taxon>
        <taxon>Candidatus Chloroheliales</taxon>
        <taxon>Candidatus Chloroheliaceae</taxon>
        <taxon>Candidatus Chlorohelix</taxon>
    </lineage>
</organism>
<evidence type="ECO:0000256" key="1">
    <source>
        <dbReference type="SAM" id="MobiDB-lite"/>
    </source>
</evidence>